<dbReference type="RefSeq" id="WP_160418556.1">
    <property type="nucleotide sequence ID" value="NZ_WTKP01000005.1"/>
</dbReference>
<feature type="compositionally biased region" description="Basic and acidic residues" evidence="1">
    <location>
        <begin position="146"/>
        <end position="158"/>
    </location>
</feature>
<accession>A0A7X3KQ68</accession>
<name>A0A7X3KQ68_9GAMM</name>
<dbReference type="Proteomes" id="UP000437638">
    <property type="component" value="Unassembled WGS sequence"/>
</dbReference>
<dbReference type="Pfam" id="PF11740">
    <property type="entry name" value="KfrA_N"/>
    <property type="match status" value="1"/>
</dbReference>
<keyword evidence="4" id="KW-1185">Reference proteome</keyword>
<feature type="domain" description="KfrA N-terminal DNA-binding" evidence="2">
    <location>
        <begin position="8"/>
        <end position="118"/>
    </location>
</feature>
<gene>
    <name evidence="3" type="ORF">GPM19_08190</name>
</gene>
<feature type="region of interest" description="Disordered" evidence="1">
    <location>
        <begin position="331"/>
        <end position="355"/>
    </location>
</feature>
<evidence type="ECO:0000313" key="3">
    <source>
        <dbReference type="EMBL" id="MWJ28184.1"/>
    </source>
</evidence>
<dbReference type="EMBL" id="WTKP01000005">
    <property type="protein sequence ID" value="MWJ28184.1"/>
    <property type="molecule type" value="Genomic_DNA"/>
</dbReference>
<feature type="region of interest" description="Disordered" evidence="1">
    <location>
        <begin position="101"/>
        <end position="120"/>
    </location>
</feature>
<protein>
    <recommendedName>
        <fullName evidence="2">KfrA N-terminal DNA-binding domain-containing protein</fullName>
    </recommendedName>
</protein>
<proteinExistence type="predicted"/>
<feature type="compositionally biased region" description="Low complexity" evidence="1">
    <location>
        <begin position="104"/>
        <end position="113"/>
    </location>
</feature>
<sequence>MARNGIQYPDVQEAIDTLLVRGDTPSVQRIREVLGTGSFTTISEHLRHWRSERELNRDVPPPKGVPEVIVELATGMWREAQQTANDTLAHYRQDANQQVEKAQRQAQEASRQAADAEQRERALVEHLRHTEQRLEALSSELAQSETQRRQEQTEAEADKRKLAALAQQRDEALQKLEYQAEQHHQIQTVQQQEYQQRLEQEEKRHEAAEARLMGLLDTTRQEQLSAQKSFQARYQQLEKRASSLQAVLSQQQAQQQVAINEEQTQHREARLALARQEEKHGALMRENQQLITQLESQACELDAREKRLTAIEERWEAKLWHSLEGLQARMEERILEKSTGEKNSDEENGPENKLT</sequence>
<reference evidence="3 4" key="1">
    <citation type="submission" date="2019-12" db="EMBL/GenBank/DDBJ databases">
        <title>Halomonas rutogse sp. nov. isolated from two lakes on Tibetan Plateau.</title>
        <authorList>
            <person name="Gao P."/>
        </authorList>
    </citation>
    <scope>NUCLEOTIDE SEQUENCE [LARGE SCALE GENOMIC DNA]</scope>
    <source>
        <strain evidence="3 4">ZH2S</strain>
    </source>
</reference>
<comment type="caution">
    <text evidence="3">The sequence shown here is derived from an EMBL/GenBank/DDBJ whole genome shotgun (WGS) entry which is preliminary data.</text>
</comment>
<evidence type="ECO:0000259" key="2">
    <source>
        <dbReference type="Pfam" id="PF11740"/>
    </source>
</evidence>
<organism evidence="3 4">
    <name type="scientific">Vreelandella zhuhanensis</name>
    <dbReference type="NCBI Taxonomy" id="2684210"/>
    <lineage>
        <taxon>Bacteria</taxon>
        <taxon>Pseudomonadati</taxon>
        <taxon>Pseudomonadota</taxon>
        <taxon>Gammaproteobacteria</taxon>
        <taxon>Oceanospirillales</taxon>
        <taxon>Halomonadaceae</taxon>
        <taxon>Vreelandella</taxon>
    </lineage>
</organism>
<evidence type="ECO:0000256" key="1">
    <source>
        <dbReference type="SAM" id="MobiDB-lite"/>
    </source>
</evidence>
<feature type="region of interest" description="Disordered" evidence="1">
    <location>
        <begin position="138"/>
        <end position="158"/>
    </location>
</feature>
<dbReference type="AlphaFoldDB" id="A0A7X3KQ68"/>
<feature type="compositionally biased region" description="Basic and acidic residues" evidence="1">
    <location>
        <begin position="331"/>
        <end position="345"/>
    </location>
</feature>
<evidence type="ECO:0000313" key="4">
    <source>
        <dbReference type="Proteomes" id="UP000437638"/>
    </source>
</evidence>
<dbReference type="InterPro" id="IPR021104">
    <property type="entry name" value="KfrA_DNA-bd_N"/>
</dbReference>